<keyword evidence="8" id="KW-0325">Glycoprotein</keyword>
<evidence type="ECO:0000256" key="6">
    <source>
        <dbReference type="ARBA" id="ARBA00023136"/>
    </source>
</evidence>
<dbReference type="InterPro" id="IPR013568">
    <property type="entry name" value="SEFIR_dom"/>
</dbReference>
<evidence type="ECO:0000256" key="1">
    <source>
        <dbReference type="ARBA" id="ARBA00004251"/>
    </source>
</evidence>
<reference evidence="12" key="2">
    <citation type="submission" date="2020-11" db="EMBL/GenBank/DDBJ databases">
        <authorList>
            <person name="McCartney M.A."/>
            <person name="Auch B."/>
            <person name="Kono T."/>
            <person name="Mallez S."/>
            <person name="Becker A."/>
            <person name="Gohl D.M."/>
            <person name="Silverstein K.A.T."/>
            <person name="Koren S."/>
            <person name="Bechman K.B."/>
            <person name="Herman A."/>
            <person name="Abrahante J.E."/>
            <person name="Garbe J."/>
        </authorList>
    </citation>
    <scope>NUCLEOTIDE SEQUENCE</scope>
    <source>
        <strain evidence="12">Duluth1</strain>
        <tissue evidence="12">Whole animal</tissue>
    </source>
</reference>
<organism evidence="12 13">
    <name type="scientific">Dreissena polymorpha</name>
    <name type="common">Zebra mussel</name>
    <name type="synonym">Mytilus polymorpha</name>
    <dbReference type="NCBI Taxonomy" id="45954"/>
    <lineage>
        <taxon>Eukaryota</taxon>
        <taxon>Metazoa</taxon>
        <taxon>Spiralia</taxon>
        <taxon>Lophotrochozoa</taxon>
        <taxon>Mollusca</taxon>
        <taxon>Bivalvia</taxon>
        <taxon>Autobranchia</taxon>
        <taxon>Heteroconchia</taxon>
        <taxon>Euheterodonta</taxon>
        <taxon>Imparidentia</taxon>
        <taxon>Neoheterodontei</taxon>
        <taxon>Myida</taxon>
        <taxon>Dreissenoidea</taxon>
        <taxon>Dreissenidae</taxon>
        <taxon>Dreissena</taxon>
    </lineage>
</organism>
<evidence type="ECO:0000256" key="5">
    <source>
        <dbReference type="ARBA" id="ARBA00022989"/>
    </source>
</evidence>
<proteinExistence type="predicted"/>
<evidence type="ECO:0000313" key="12">
    <source>
        <dbReference type="EMBL" id="KAH3877625.1"/>
    </source>
</evidence>
<keyword evidence="3" id="KW-0812">Transmembrane</keyword>
<keyword evidence="5" id="KW-1133">Transmembrane helix</keyword>
<dbReference type="Gene3D" id="3.40.50.11530">
    <property type="match status" value="1"/>
</dbReference>
<dbReference type="AlphaFoldDB" id="A0A9D4MHV3"/>
<sequence length="831" mass="94030">MESFNWCNPKCFALTEPNHQCQDSTDCSPNDQVPCKKHGYRGTNCSEGILSYVLRDMPYITGSLDYPGSPSNLRASAQYKWHHKSEKHLVEVNLTITPPANGGLKFLKGFEVVRIMPDYVNSCYILNLSDVTWTTHHLQTTFELSLFPLKPSVQFIVYSLPKYKPGMFDAYRNLIVKMPVYTNDSEAWNWAAEIFLDLLEEDGVINVTINSPPEEFKFTSFEYRLISNNTTVKHDIVNKLNYRFYNVTSGEYNITVKPYDPGYMTMDTSKCLCPKKGMVATCDQCVTTHTPKFNFTLTSSPCLNEPKPSYCYPTAVWTNRPVTTQGIRSLAESSHQLETTAIVLQQDSSDQLIVDLSVGGVVLCLVTAGVVSFVLLRKCKKKEAENADKEKTELRGADDLPTAMANDGFVDVLEDDGMSVLTYPNNLNKGGLLQFEKKPKLFLLYEDENEHHRRVVTTFGTYLQTYCQCDVMMAEFTLDAPWVHQDLERADYTVVINSEGAFRANMSPSSKPMSSINSLRNKFKHEEKYDKIVMVYFEYTDEQFIIPDICPGFKYKLMKHFSDFLLHVHKIYRADKDLVQYDLPLDGNLQHRPIGHQLAEAIAQVIQYEQNKPKRAMLTGSNLLSWNRQNSDDSRYDSGLQSDIGSPGVFSINENELWPLRPNLLAMMQGESDTITITPSDVGILYDINCSQDAFNNEPSDVNNDCGNFSVSKKRPHFYMAMDPGKYPSKFVNQDSVDSGKGDFEFIAPEDFDESDVLSKTLSNQMLHFVDCYEQTSMHGSVPSGSKVYSSGQQNDLSKSTHPGYDRSADLQILQTQFENDDVISLGGVSI</sequence>
<dbReference type="Pfam" id="PF08357">
    <property type="entry name" value="SEFIR"/>
    <property type="match status" value="1"/>
</dbReference>
<dbReference type="PANTHER" id="PTHR15583:SF7">
    <property type="entry name" value="INTERLEUKIN CYTOKINE RECEPTOR-RELATED PROTEIN 2"/>
    <property type="match status" value="1"/>
</dbReference>
<keyword evidence="4" id="KW-0732">Signal</keyword>
<evidence type="ECO:0000313" key="13">
    <source>
        <dbReference type="Proteomes" id="UP000828390"/>
    </source>
</evidence>
<keyword evidence="2" id="KW-1003">Cell membrane</keyword>
<dbReference type="GO" id="GO:0030368">
    <property type="term" value="F:interleukin-17 receptor activity"/>
    <property type="evidence" value="ECO:0007669"/>
    <property type="project" value="InterPro"/>
</dbReference>
<feature type="domain" description="SEFIR" evidence="10">
    <location>
        <begin position="440"/>
        <end position="567"/>
    </location>
</feature>
<feature type="domain" description="ILCR1 Ig-like" evidence="11">
    <location>
        <begin position="189"/>
        <end position="293"/>
    </location>
</feature>
<evidence type="ECO:0000256" key="4">
    <source>
        <dbReference type="ARBA" id="ARBA00022729"/>
    </source>
</evidence>
<comment type="subcellular location">
    <subcellularLocation>
        <location evidence="1">Cell membrane</location>
        <topology evidence="1">Single-pass type I membrane protein</topology>
    </subcellularLocation>
</comment>
<evidence type="ECO:0000256" key="8">
    <source>
        <dbReference type="ARBA" id="ARBA00023180"/>
    </source>
</evidence>
<evidence type="ECO:0000256" key="2">
    <source>
        <dbReference type="ARBA" id="ARBA00022475"/>
    </source>
</evidence>
<dbReference type="InterPro" id="IPR038683">
    <property type="entry name" value="IL17RA/B_FnIII-like_1_sf"/>
</dbReference>
<protein>
    <submittedName>
        <fullName evidence="12">Uncharacterized protein</fullName>
    </submittedName>
</protein>
<evidence type="ECO:0000256" key="7">
    <source>
        <dbReference type="ARBA" id="ARBA00023170"/>
    </source>
</evidence>
<evidence type="ECO:0000256" key="9">
    <source>
        <dbReference type="SAM" id="MobiDB-lite"/>
    </source>
</evidence>
<feature type="region of interest" description="Disordered" evidence="9">
    <location>
        <begin position="783"/>
        <end position="804"/>
    </location>
</feature>
<dbReference type="InterPro" id="IPR039465">
    <property type="entry name" value="IL-17_rcpt-like"/>
</dbReference>
<dbReference type="GO" id="GO:0005886">
    <property type="term" value="C:plasma membrane"/>
    <property type="evidence" value="ECO:0007669"/>
    <property type="project" value="UniProtKB-SubCell"/>
</dbReference>
<keyword evidence="7" id="KW-0675">Receptor</keyword>
<dbReference type="Pfam" id="PF23608">
    <property type="entry name" value="Ig_ILCR1"/>
    <property type="match status" value="1"/>
</dbReference>
<dbReference type="Gene3D" id="2.60.40.2160">
    <property type="entry name" value="Interleukin-17 receptor A/B, fibronectin-III-like domain 1"/>
    <property type="match status" value="1"/>
</dbReference>
<evidence type="ECO:0000259" key="11">
    <source>
        <dbReference type="Pfam" id="PF23608"/>
    </source>
</evidence>
<keyword evidence="6" id="KW-0472">Membrane</keyword>
<name>A0A9D4MHV3_DREPO</name>
<evidence type="ECO:0000259" key="10">
    <source>
        <dbReference type="Pfam" id="PF08357"/>
    </source>
</evidence>
<evidence type="ECO:0000256" key="3">
    <source>
        <dbReference type="ARBA" id="ARBA00022692"/>
    </source>
</evidence>
<gene>
    <name evidence="12" type="ORF">DPMN_001500</name>
</gene>
<accession>A0A9D4MHV3</accession>
<reference evidence="12" key="1">
    <citation type="journal article" date="2019" name="bioRxiv">
        <title>The Genome of the Zebra Mussel, Dreissena polymorpha: A Resource for Invasive Species Research.</title>
        <authorList>
            <person name="McCartney M.A."/>
            <person name="Auch B."/>
            <person name="Kono T."/>
            <person name="Mallez S."/>
            <person name="Zhang Y."/>
            <person name="Obille A."/>
            <person name="Becker A."/>
            <person name="Abrahante J.E."/>
            <person name="Garbe J."/>
            <person name="Badalamenti J.P."/>
            <person name="Herman A."/>
            <person name="Mangelson H."/>
            <person name="Liachko I."/>
            <person name="Sullivan S."/>
            <person name="Sone E.D."/>
            <person name="Koren S."/>
            <person name="Silverstein K.A.T."/>
            <person name="Beckman K.B."/>
            <person name="Gohl D.M."/>
        </authorList>
    </citation>
    <scope>NUCLEOTIDE SEQUENCE</scope>
    <source>
        <strain evidence="12">Duluth1</strain>
        <tissue evidence="12">Whole animal</tissue>
    </source>
</reference>
<keyword evidence="13" id="KW-1185">Reference proteome</keyword>
<feature type="compositionally biased region" description="Polar residues" evidence="9">
    <location>
        <begin position="783"/>
        <end position="801"/>
    </location>
</feature>
<dbReference type="InterPro" id="IPR057066">
    <property type="entry name" value="Ig_ILCR1"/>
</dbReference>
<comment type="caution">
    <text evidence="12">The sequence shown here is derived from an EMBL/GenBank/DDBJ whole genome shotgun (WGS) entry which is preliminary data.</text>
</comment>
<dbReference type="Proteomes" id="UP000828390">
    <property type="component" value="Unassembled WGS sequence"/>
</dbReference>
<dbReference type="EMBL" id="JAIWYP010000001">
    <property type="protein sequence ID" value="KAH3877625.1"/>
    <property type="molecule type" value="Genomic_DNA"/>
</dbReference>
<dbReference type="PANTHER" id="PTHR15583">
    <property type="entry name" value="INTERLEUKIN-17 RECEPTOR"/>
    <property type="match status" value="1"/>
</dbReference>